<sequence>MGDKMPQKSCKEKPVIFSGKGYYITREDTRNVGLYVFSENKVLFKGYFNTIEAALSSLVTNSLLVDETWTMNLKNYKESILEMKEQIISDIKQYFTDQASNSLDDLEEDELFN</sequence>
<comment type="caution">
    <text evidence="1">The sequence shown here is derived from an EMBL/GenBank/DDBJ whole genome shotgun (WGS) entry which is preliminary data.</text>
</comment>
<evidence type="ECO:0000313" key="1">
    <source>
        <dbReference type="EMBL" id="EJV12230.1"/>
    </source>
</evidence>
<organism evidence="1 2">
    <name type="scientific">Enterococcus faecalis ERV63</name>
    <dbReference type="NCBI Taxonomy" id="1134793"/>
    <lineage>
        <taxon>Bacteria</taxon>
        <taxon>Bacillati</taxon>
        <taxon>Bacillota</taxon>
        <taxon>Bacilli</taxon>
        <taxon>Lactobacillales</taxon>
        <taxon>Enterococcaceae</taxon>
        <taxon>Enterococcus</taxon>
    </lineage>
</organism>
<dbReference type="Proteomes" id="UP000004117">
    <property type="component" value="Unassembled WGS sequence"/>
</dbReference>
<dbReference type="EMBL" id="ALZR01000137">
    <property type="protein sequence ID" value="EJV12230.1"/>
    <property type="molecule type" value="Genomic_DNA"/>
</dbReference>
<gene>
    <name evidence="1" type="ORF">HMPREF1336_03351</name>
</gene>
<accession>A0AAV3GGS9</accession>
<protein>
    <submittedName>
        <fullName evidence="1">Uncharacterized protein</fullName>
    </submittedName>
</protein>
<evidence type="ECO:0000313" key="2">
    <source>
        <dbReference type="Proteomes" id="UP000004117"/>
    </source>
</evidence>
<name>A0AAV3GGS9_ENTFL</name>
<proteinExistence type="predicted"/>
<dbReference type="AlphaFoldDB" id="A0AAV3GGS9"/>
<reference evidence="1 2" key="1">
    <citation type="submission" date="2012-04" db="EMBL/GenBank/DDBJ databases">
        <authorList>
            <person name="Weinstock G."/>
            <person name="Sodergren E."/>
            <person name="Lobos E.A."/>
            <person name="Fulton L."/>
            <person name="Fulton R."/>
            <person name="Courtney L."/>
            <person name="Fronick C."/>
            <person name="O'Laughlin M."/>
            <person name="Godfrey J."/>
            <person name="Wilson R.M."/>
            <person name="Miner T."/>
            <person name="Farmer C."/>
            <person name="Delehaunty K."/>
            <person name="Cordes M."/>
            <person name="Minx P."/>
            <person name="Tomlinson C."/>
            <person name="Chen J."/>
            <person name="Wollam A."/>
            <person name="Pepin K.H."/>
            <person name="Bhonagiri V."/>
            <person name="Zhang X."/>
            <person name="Suruliraj S."/>
            <person name="Warren W."/>
            <person name="Mitreva M."/>
            <person name="Mardis E.R."/>
            <person name="Wilson R.K."/>
        </authorList>
    </citation>
    <scope>NUCLEOTIDE SEQUENCE [LARGE SCALE GENOMIC DNA]</scope>
    <source>
        <strain evidence="1 2">ERV63</strain>
    </source>
</reference>